<dbReference type="AlphaFoldDB" id="A0A7V5VEY3"/>
<protein>
    <recommendedName>
        <fullName evidence="2">HEAT repeat domain-containing protein</fullName>
    </recommendedName>
</protein>
<evidence type="ECO:0000313" key="1">
    <source>
        <dbReference type="EMBL" id="HHM02153.1"/>
    </source>
</evidence>
<dbReference type="EMBL" id="DRLI01000154">
    <property type="protein sequence ID" value="HHM02153.1"/>
    <property type="molecule type" value="Genomic_DNA"/>
</dbReference>
<reference evidence="1" key="1">
    <citation type="journal article" date="2020" name="mSystems">
        <title>Genome- and Community-Level Interaction Insights into Carbon Utilization and Element Cycling Functions of Hydrothermarchaeota in Hydrothermal Sediment.</title>
        <authorList>
            <person name="Zhou Z."/>
            <person name="Liu Y."/>
            <person name="Xu W."/>
            <person name="Pan J."/>
            <person name="Luo Z.H."/>
            <person name="Li M."/>
        </authorList>
    </citation>
    <scope>NUCLEOTIDE SEQUENCE [LARGE SCALE GENOMIC DNA]</scope>
    <source>
        <strain evidence="1">HyVt-460</strain>
    </source>
</reference>
<comment type="caution">
    <text evidence="1">The sequence shown here is derived from an EMBL/GenBank/DDBJ whole genome shotgun (WGS) entry which is preliminary data.</text>
</comment>
<dbReference type="InterPro" id="IPR016024">
    <property type="entry name" value="ARM-type_fold"/>
</dbReference>
<dbReference type="SUPFAM" id="SSF48371">
    <property type="entry name" value="ARM repeat"/>
    <property type="match status" value="1"/>
</dbReference>
<dbReference type="Proteomes" id="UP000885771">
    <property type="component" value="Unassembled WGS sequence"/>
</dbReference>
<organism evidence="1">
    <name type="scientific">Caldithrix abyssi</name>
    <dbReference type="NCBI Taxonomy" id="187145"/>
    <lineage>
        <taxon>Bacteria</taxon>
        <taxon>Pseudomonadati</taxon>
        <taxon>Calditrichota</taxon>
        <taxon>Calditrichia</taxon>
        <taxon>Calditrichales</taxon>
        <taxon>Calditrichaceae</taxon>
        <taxon>Caldithrix</taxon>
    </lineage>
</organism>
<sequence>MSNLQHLHDFYLTTKPNARKVQTASQLLIRLCKQLNLDSPTDIDDSYYSELSAIIDSYYENDYHKAIQDKSILSEMIGRYGPKDGYEIIMESLLEDKDQNLRQFCMQTLEYSARQDFDQVAGYLEHYKNSDDKLMQAVAARLVSRVFSECNEQVIRKKIEQWLSEGDIAFLLEIKKSFSNYIRRQEDFANTALYRQFYDWLNQLLLKNN</sequence>
<gene>
    <name evidence="1" type="ORF">ENJ15_04015</name>
</gene>
<proteinExistence type="predicted"/>
<evidence type="ECO:0008006" key="2">
    <source>
        <dbReference type="Google" id="ProtNLM"/>
    </source>
</evidence>
<accession>A0A7V5VEY3</accession>
<name>A0A7V5VEY3_CALAY</name>